<dbReference type="SUPFAM" id="SSF51445">
    <property type="entry name" value="(Trans)glycosidases"/>
    <property type="match status" value="1"/>
</dbReference>
<dbReference type="Gene3D" id="3.20.20.80">
    <property type="entry name" value="Glycosidases"/>
    <property type="match status" value="1"/>
</dbReference>
<feature type="signal peptide" evidence="1">
    <location>
        <begin position="1"/>
        <end position="28"/>
    </location>
</feature>
<evidence type="ECO:0000256" key="1">
    <source>
        <dbReference type="SAM" id="SignalP"/>
    </source>
</evidence>
<proteinExistence type="predicted"/>
<feature type="chain" id="PRO_5017808993" description="Asl1-like glycosyl hydrolase catalytic domain-containing protein" evidence="1">
    <location>
        <begin position="29"/>
        <end position="385"/>
    </location>
</feature>
<comment type="caution">
    <text evidence="2">The sequence shown here is derived from an EMBL/GenBank/DDBJ whole genome shotgun (WGS) entry which is preliminary data.</text>
</comment>
<organism evidence="2 3">
    <name type="scientific">Anaerolinea thermolimosa</name>
    <dbReference type="NCBI Taxonomy" id="229919"/>
    <lineage>
        <taxon>Bacteria</taxon>
        <taxon>Bacillati</taxon>
        <taxon>Chloroflexota</taxon>
        <taxon>Anaerolineae</taxon>
        <taxon>Anaerolineales</taxon>
        <taxon>Anaerolineaceae</taxon>
        <taxon>Anaerolinea</taxon>
    </lineage>
</organism>
<sequence length="385" mass="42519">MKRKPFHFFALVMAGLLVALLLPNQSQAPALAQDPDPFNVYLPLVIKPPVALCRFGIAAVPGLPGYNTDLSLLKVGAFIDWAPEPSRSLPTEVDYIHVISVRGDSFDDTARAAQAAALAAANPGNYWQVGNEPDTSYYGGNGITQDNITAETYAHRYRVIAEAIKQADPTAKIGFGSIVQPTPIRLRYLDRAWTALLIETDSYAVADSLVDFWSVHAFILNEIPGQWGTGIPKGFEDDYSDAVAITNFADTYSISLFQQRVLAMRRWMRDRGQRNKALWITEFGSLFPPVDQPGGPDNVNVSDSVTANFMVQTFNYLNSATSSSLGLPSDGNRLVQRWFWYSLNDHRYYFGGSLYDPDNGGAITPVGSKFIQYITPLTPEMNCKP</sequence>
<reference evidence="2 3" key="1">
    <citation type="journal article" date="2018" name="Nat. Biotechnol.">
        <title>A standardized bacterial taxonomy based on genome phylogeny substantially revises the tree of life.</title>
        <authorList>
            <person name="Parks D.H."/>
            <person name="Chuvochina M."/>
            <person name="Waite D.W."/>
            <person name="Rinke C."/>
            <person name="Skarshewski A."/>
            <person name="Chaumeil P.A."/>
            <person name="Hugenholtz P."/>
        </authorList>
    </citation>
    <scope>NUCLEOTIDE SEQUENCE [LARGE SCALE GENOMIC DNA]</scope>
    <source>
        <strain evidence="2">UBA8781</strain>
    </source>
</reference>
<gene>
    <name evidence="2" type="ORF">DEQ80_02195</name>
</gene>
<evidence type="ECO:0000313" key="2">
    <source>
        <dbReference type="EMBL" id="HCE16648.1"/>
    </source>
</evidence>
<dbReference type="Proteomes" id="UP000264141">
    <property type="component" value="Unassembled WGS sequence"/>
</dbReference>
<name>A0A3D1JFV9_9CHLR</name>
<keyword evidence="1" id="KW-0732">Signal</keyword>
<dbReference type="STRING" id="229919.GCA_001050195_02466"/>
<dbReference type="GO" id="GO:0004553">
    <property type="term" value="F:hydrolase activity, hydrolyzing O-glycosyl compounds"/>
    <property type="evidence" value="ECO:0007669"/>
    <property type="project" value="TreeGrafter"/>
</dbReference>
<protein>
    <recommendedName>
        <fullName evidence="4">Asl1-like glycosyl hydrolase catalytic domain-containing protein</fullName>
    </recommendedName>
</protein>
<dbReference type="EMBL" id="DPBP01000009">
    <property type="protein sequence ID" value="HCE16648.1"/>
    <property type="molecule type" value="Genomic_DNA"/>
</dbReference>
<evidence type="ECO:0000313" key="3">
    <source>
        <dbReference type="Proteomes" id="UP000264141"/>
    </source>
</evidence>
<accession>A0A3D1JFV9</accession>
<evidence type="ECO:0008006" key="4">
    <source>
        <dbReference type="Google" id="ProtNLM"/>
    </source>
</evidence>
<dbReference type="InterPro" id="IPR017853">
    <property type="entry name" value="GH"/>
</dbReference>
<dbReference type="AlphaFoldDB" id="A0A3D1JFV9"/>